<organism evidence="1 2">
    <name type="scientific">Microcystis aeruginosa Ma_MB_S_20031200_S102</name>
    <dbReference type="NCBI Taxonomy" id="2486254"/>
    <lineage>
        <taxon>Bacteria</taxon>
        <taxon>Bacillati</taxon>
        <taxon>Cyanobacteriota</taxon>
        <taxon>Cyanophyceae</taxon>
        <taxon>Oscillatoriophycideae</taxon>
        <taxon>Chroococcales</taxon>
        <taxon>Microcystaceae</taxon>
        <taxon>Microcystis</taxon>
    </lineage>
</organism>
<dbReference type="EMBL" id="SFBI01000105">
    <property type="protein sequence ID" value="TRU36395.1"/>
    <property type="molecule type" value="Genomic_DNA"/>
</dbReference>
<evidence type="ECO:0000313" key="2">
    <source>
        <dbReference type="Proteomes" id="UP000317708"/>
    </source>
</evidence>
<reference evidence="1 2" key="1">
    <citation type="submission" date="2019-01" db="EMBL/GenBank/DDBJ databases">
        <title>Coherence of Microcystis species and biogeography revealed through population genomics.</title>
        <authorList>
            <person name="Perez-Carrascal O.M."/>
            <person name="Terrat Y."/>
            <person name="Giani A."/>
            <person name="Fortin N."/>
            <person name="Tromas N."/>
            <person name="Shapiro B.J."/>
        </authorList>
    </citation>
    <scope>NUCLEOTIDE SEQUENCE [LARGE SCALE GENOMIC DNA]</scope>
    <source>
        <strain evidence="1">Ma_MB_S_20031200_S102</strain>
    </source>
</reference>
<proteinExistence type="predicted"/>
<protein>
    <submittedName>
        <fullName evidence="1">Uncharacterized protein</fullName>
    </submittedName>
</protein>
<gene>
    <name evidence="1" type="ORF">EWV92_12435</name>
</gene>
<dbReference type="Proteomes" id="UP000317708">
    <property type="component" value="Unassembled WGS sequence"/>
</dbReference>
<dbReference type="AlphaFoldDB" id="A0A552EPK2"/>
<evidence type="ECO:0000313" key="1">
    <source>
        <dbReference type="EMBL" id="TRU36395.1"/>
    </source>
</evidence>
<name>A0A552EPK2_MICAE</name>
<accession>A0A552EPK2</accession>
<sequence>MSKKKFRKSVESIRYQILIHHQKIANEEQKESPDENLINYWKREIKGLEKSLSRAEKRLNRGK</sequence>
<comment type="caution">
    <text evidence="1">The sequence shown here is derived from an EMBL/GenBank/DDBJ whole genome shotgun (WGS) entry which is preliminary data.</text>
</comment>